<dbReference type="STRING" id="573061.Clocel_1335"/>
<dbReference type="AlphaFoldDB" id="D9SVG4"/>
<reference evidence="2 3" key="1">
    <citation type="submission" date="2010-08" db="EMBL/GenBank/DDBJ databases">
        <title>Complete sequence of Clostridium cellulovorans 743B.</title>
        <authorList>
            <consortium name="US DOE Joint Genome Institute"/>
            <person name="Lucas S."/>
            <person name="Copeland A."/>
            <person name="Lapidus A."/>
            <person name="Cheng J.-F."/>
            <person name="Bruce D."/>
            <person name="Goodwin L."/>
            <person name="Pitluck S."/>
            <person name="Chertkov O."/>
            <person name="Detter J.C."/>
            <person name="Han C."/>
            <person name="Tapia R."/>
            <person name="Land M."/>
            <person name="Hauser L."/>
            <person name="Chang Y.-J."/>
            <person name="Jeffries C."/>
            <person name="Kyrpides N."/>
            <person name="Ivanova N."/>
            <person name="Mikhailova N."/>
            <person name="Hemme C.L."/>
            <person name="Woyke T."/>
        </authorList>
    </citation>
    <scope>NUCLEOTIDE SEQUENCE [LARGE SCALE GENOMIC DNA]</scope>
    <source>
        <strain evidence="3">ATCC 35296 / DSM 3052 / OCM 3 / 743B</strain>
    </source>
</reference>
<feature type="compositionally biased region" description="Basic and acidic residues" evidence="1">
    <location>
        <begin position="24"/>
        <end position="47"/>
    </location>
</feature>
<protein>
    <submittedName>
        <fullName evidence="2">Uncharacterized protein</fullName>
    </submittedName>
</protein>
<evidence type="ECO:0000313" key="2">
    <source>
        <dbReference type="EMBL" id="ADL51088.1"/>
    </source>
</evidence>
<dbReference type="EMBL" id="CP002160">
    <property type="protein sequence ID" value="ADL51088.1"/>
    <property type="molecule type" value="Genomic_DNA"/>
</dbReference>
<dbReference type="RefSeq" id="WP_010076048.1">
    <property type="nucleotide sequence ID" value="NC_014393.1"/>
</dbReference>
<name>D9SVG4_CLOC7</name>
<dbReference type="KEGG" id="ccb:Clocel_1335"/>
<feature type="region of interest" description="Disordered" evidence="1">
    <location>
        <begin position="15"/>
        <end position="47"/>
    </location>
</feature>
<organism evidence="2 3">
    <name type="scientific">Clostridium cellulovorans (strain ATCC 35296 / DSM 3052 / OCM 3 / 743B)</name>
    <dbReference type="NCBI Taxonomy" id="573061"/>
    <lineage>
        <taxon>Bacteria</taxon>
        <taxon>Bacillati</taxon>
        <taxon>Bacillota</taxon>
        <taxon>Clostridia</taxon>
        <taxon>Eubacteriales</taxon>
        <taxon>Clostridiaceae</taxon>
        <taxon>Clostridium</taxon>
    </lineage>
</organism>
<dbReference type="HOGENOM" id="CLU_862500_0_0_9"/>
<dbReference type="Proteomes" id="UP000002730">
    <property type="component" value="Chromosome"/>
</dbReference>
<evidence type="ECO:0000256" key="1">
    <source>
        <dbReference type="SAM" id="MobiDB-lite"/>
    </source>
</evidence>
<evidence type="ECO:0000313" key="3">
    <source>
        <dbReference type="Proteomes" id="UP000002730"/>
    </source>
</evidence>
<keyword evidence="3" id="KW-1185">Reference proteome</keyword>
<sequence length="322" mass="38621">MHIMYPQNYPFRLEEEPINNSCGDAEKSENKEENIENSQEEIKVSKEERKNYNEEYIDIPEPYRMEQDNLFENCDLTYDMKTGQYLLMGAKCNFMDGLENFNKAKMEYKEKENEIDIIDLLYDNHEEKPDGDDKKIHMNDKDFDIYEDEPFMNNEMSYVDDKKLNMINEMYDTYEEKPHNDEKKSSITDGMFDIFDNIDYTKEKDEILENEKLDILKDVKKEIVRETKENDEESKRKVRNKVKIVNITPDQNQKIIITDKKDDKNVIIIKDKPGVDIIKLKKHYDKKLNSIDSIYIKKMMTNEFLHKPKSAKKKCKKCKKKR</sequence>
<proteinExistence type="predicted"/>
<gene>
    <name evidence="2" type="ordered locus">Clocel_1335</name>
</gene>
<accession>D9SVG4</accession>